<protein>
    <submittedName>
        <fullName evidence="2">Ferritin, heavy subunit-like</fullName>
    </submittedName>
</protein>
<evidence type="ECO:0000313" key="2">
    <source>
        <dbReference type="RefSeq" id="XP_045142156.1"/>
    </source>
</evidence>
<proteinExistence type="predicted"/>
<name>A0AC55CQR0_ECHTE</name>
<sequence>MACYYNEEMGIPPFATFFREQADEKREHAKQFLRRLRKHGGIVCLPIIKLSDFVGEFWKNKRRTQSICSTSSSIRRN</sequence>
<accession>A0AC55CQR0</accession>
<dbReference type="RefSeq" id="XP_045142156.1">
    <property type="nucleotide sequence ID" value="XM_045286221.1"/>
</dbReference>
<dbReference type="Proteomes" id="UP000694863">
    <property type="component" value="Unplaced"/>
</dbReference>
<gene>
    <name evidence="2" type="primary">LOC123521243</name>
</gene>
<organism evidence="1 2">
    <name type="scientific">Echinops telfairi</name>
    <name type="common">Lesser hedgehog tenrec</name>
    <dbReference type="NCBI Taxonomy" id="9371"/>
    <lineage>
        <taxon>Eukaryota</taxon>
        <taxon>Metazoa</taxon>
        <taxon>Chordata</taxon>
        <taxon>Craniata</taxon>
        <taxon>Vertebrata</taxon>
        <taxon>Euteleostomi</taxon>
        <taxon>Mammalia</taxon>
        <taxon>Eutheria</taxon>
        <taxon>Afrotheria</taxon>
        <taxon>Tenrecidae</taxon>
        <taxon>Tenrecinae</taxon>
        <taxon>Echinops</taxon>
    </lineage>
</organism>
<keyword evidence="1" id="KW-1185">Reference proteome</keyword>
<reference evidence="2" key="1">
    <citation type="submission" date="2025-08" db="UniProtKB">
        <authorList>
            <consortium name="RefSeq"/>
        </authorList>
    </citation>
    <scope>IDENTIFICATION</scope>
</reference>
<evidence type="ECO:0000313" key="1">
    <source>
        <dbReference type="Proteomes" id="UP000694863"/>
    </source>
</evidence>